<feature type="compositionally biased region" description="Basic and acidic residues" evidence="8">
    <location>
        <begin position="1260"/>
        <end position="1309"/>
    </location>
</feature>
<feature type="domain" description="THO complex subunitTHOC2 N-terminal" evidence="10">
    <location>
        <begin position="534"/>
        <end position="609"/>
    </location>
</feature>
<evidence type="ECO:0000256" key="6">
    <source>
        <dbReference type="ARBA" id="ARBA00047033"/>
    </source>
</evidence>
<feature type="compositionally biased region" description="Polar residues" evidence="8">
    <location>
        <begin position="1382"/>
        <end position="1391"/>
    </location>
</feature>
<evidence type="ECO:0000256" key="4">
    <source>
        <dbReference type="ARBA" id="ARBA00022816"/>
    </source>
</evidence>
<evidence type="ECO:0000256" key="8">
    <source>
        <dbReference type="SAM" id="MobiDB-lite"/>
    </source>
</evidence>
<evidence type="ECO:0000256" key="7">
    <source>
        <dbReference type="SAM" id="Coils"/>
    </source>
</evidence>
<dbReference type="GO" id="GO:0006406">
    <property type="term" value="P:mRNA export from nucleus"/>
    <property type="evidence" value="ECO:0007669"/>
    <property type="project" value="InterPro"/>
</dbReference>
<feature type="coiled-coil region" evidence="7">
    <location>
        <begin position="296"/>
        <end position="336"/>
    </location>
</feature>
<feature type="domain" description="THO complex subunit 2 N-terminal" evidence="11">
    <location>
        <begin position="11"/>
        <end position="419"/>
    </location>
</feature>
<evidence type="ECO:0000256" key="2">
    <source>
        <dbReference type="ARBA" id="ARBA00007857"/>
    </source>
</evidence>
<organism evidence="12 13">
    <name type="scientific">Canis lupus familiaris</name>
    <name type="common">Dog</name>
    <name type="synonym">Canis familiaris</name>
    <dbReference type="NCBI Taxonomy" id="9615"/>
    <lineage>
        <taxon>Eukaryota</taxon>
        <taxon>Metazoa</taxon>
        <taxon>Chordata</taxon>
        <taxon>Craniata</taxon>
        <taxon>Vertebrata</taxon>
        <taxon>Euteleostomi</taxon>
        <taxon>Mammalia</taxon>
        <taxon>Eutheria</taxon>
        <taxon>Laurasiatheria</taxon>
        <taxon>Carnivora</taxon>
        <taxon>Caniformia</taxon>
        <taxon>Canidae</taxon>
        <taxon>Canis</taxon>
    </lineage>
</organism>
<dbReference type="Pfam" id="PF11262">
    <property type="entry name" value="Tho2"/>
    <property type="match status" value="1"/>
</dbReference>
<feature type="compositionally biased region" description="Basic and acidic residues" evidence="8">
    <location>
        <begin position="1231"/>
        <end position="1251"/>
    </location>
</feature>
<dbReference type="Proteomes" id="UP000694429">
    <property type="component" value="Chromosome X"/>
</dbReference>
<proteinExistence type="inferred from homology"/>
<feature type="domain" description="THO complex subunitTHOC2 C-terminal" evidence="9">
    <location>
        <begin position="839"/>
        <end position="1139"/>
    </location>
</feature>
<dbReference type="Pfam" id="PF16134">
    <property type="entry name" value="THOC2_N"/>
    <property type="match status" value="2"/>
</dbReference>
<keyword evidence="4" id="KW-0509">mRNA transport</keyword>
<evidence type="ECO:0000313" key="12">
    <source>
        <dbReference type="Ensembl" id="ENSCAFP00030014293.1"/>
    </source>
</evidence>
<protein>
    <recommendedName>
        <fullName evidence="3">THO complex subunit 2</fullName>
    </recommendedName>
</protein>
<accession>A0A8C0MN67</accession>
<dbReference type="Pfam" id="PF11732">
    <property type="entry name" value="Thoc2"/>
    <property type="match status" value="1"/>
</dbReference>
<comment type="similarity">
    <text evidence="2">Belongs to the THOC2 family.</text>
</comment>
<comment type="subunit">
    <text evidence="6">Component of the THO subcomplex, which is composed of THOC1, THOC2, THOC3, THOC5, THOC6 and THOC7. The THO subcomplex interacts with DDX39B to form the THO-DDX39B complex which multimerizes into a 28-subunit tetrameric assembly. Component of the transcription/export (TREX) complex at least composed of ALYREF/THOC4, DDX39B, SARNP/CIP29, CHTOP and the THO subcomplex; in the complex interacts with THOC1, THOC3, THOC5, THOC7 and DDX39B. TREX seems to have a dynamic structure involving ATP-dependent remodeling. Interacts with POLDIP3 and ZC3H11A.</text>
</comment>
<evidence type="ECO:0000256" key="3">
    <source>
        <dbReference type="ARBA" id="ARBA00019596"/>
    </source>
</evidence>
<dbReference type="GO" id="GO:0000347">
    <property type="term" value="C:THO complex"/>
    <property type="evidence" value="ECO:0007669"/>
    <property type="project" value="InterPro"/>
</dbReference>
<dbReference type="InterPro" id="IPR021418">
    <property type="entry name" value="THO_THOC2_C"/>
</dbReference>
<evidence type="ECO:0000313" key="13">
    <source>
        <dbReference type="Proteomes" id="UP000694429"/>
    </source>
</evidence>
<dbReference type="InterPro" id="IPR040007">
    <property type="entry name" value="Tho2"/>
</dbReference>
<reference evidence="12" key="2">
    <citation type="submission" date="2025-08" db="UniProtKB">
        <authorList>
            <consortium name="Ensembl"/>
        </authorList>
    </citation>
    <scope>IDENTIFICATION</scope>
</reference>
<keyword evidence="4" id="KW-0813">Transport</keyword>
<feature type="compositionally biased region" description="Basic and acidic residues" evidence="8">
    <location>
        <begin position="1415"/>
        <end position="1444"/>
    </location>
</feature>
<feature type="compositionally biased region" description="Basic and acidic residues" evidence="8">
    <location>
        <begin position="1184"/>
        <end position="1200"/>
    </location>
</feature>
<comment type="subcellular location">
    <subcellularLocation>
        <location evidence="1">Nucleus</location>
    </subcellularLocation>
</comment>
<dbReference type="InterPro" id="IPR032302">
    <property type="entry name" value="THOC2_N"/>
</dbReference>
<feature type="domain" description="THO complex subunit 2 N-terminal" evidence="11">
    <location>
        <begin position="420"/>
        <end position="520"/>
    </location>
</feature>
<keyword evidence="7" id="KW-0175">Coiled coil</keyword>
<dbReference type="OrthoDB" id="29024at2759"/>
<keyword evidence="5" id="KW-0539">Nucleus</keyword>
<dbReference type="PANTHER" id="PTHR21597">
    <property type="entry name" value="THO2 PROTEIN"/>
    <property type="match status" value="1"/>
</dbReference>
<evidence type="ECO:0000256" key="1">
    <source>
        <dbReference type="ARBA" id="ARBA00004123"/>
    </source>
</evidence>
<sequence>MAAATVVVPVEWIKNWEKSGRGEFLHLCRILSENKSHDSSTYRDFQQALYELSYHVIKGNLKHEQASNVLNDISEFREDMPSILADVFCILDIETNCLEEKSKRDYFTQLVLACLYLVSDTVLKERLDPETLESLGLIKQSQQFNQKSVKIKTKLFYKQQKFNLLREENEGYAKLIAELGQDLSGNITSDLILENIKSLIGCFNLDPNRVLDVILEVFECRPEHDDFFISLLESYMSMCEPQTLCHILGFKFKFYQEPNGETPSSLYRVAAVLLQFNLIDLDDLYVHLLPADNCIMDEHKREIVEAKQIVRKLTMVVLSSEKIDEREKEKEKEEEKVEKPPDNQKLGLLEALLKIGDWQHAQNIMDQMPPYYAASHKLIALAICKLIHITIEPLYRRVGVPKGAKGSPVNALQNKRAPKQAESFEDLRRDVFNMFCYLGPHLSHDPILFAKVVRIGKSFMKEFQSDGSKQEDKEKTEVILSCLLSITDQVLLPSLSLMDCNACMSEELWGMFKTFPYQHRRLTKENVKPSGRQIGKLSHSNPTILFDYILSQIQKYDNLITPVVDSLKYLTSLNYDVLAYCIIEALANPEKERMKHDDTTISSWLQSLASFCGAVFRKYPIDLAGLLQYVANQLKAGKSFDLLILKEVVQKMAGIEITEEMTMEQLEAMTGGEQLKAEGGYFGQIRNTKKSSQRLKDALLDHDLALPLCLLMAQQRNGVIFQEGGEKHLKLVGKLYDQCHDTLVQFGGFLASNLSTEDYIKRVPSIDVLCNEFHTPHDAAFFLSRPMYAHHISSKYDELKKSEKGSKQQHKVHKYITSCEMVMAPVHEAVVSLHVSKVWDDISPQFYATFWSLTMYDLAVPHTSYEREVNKLKVQMKAIDDNQEMPPNKKKKEKERCTALQDKLLEEEKKQMEHVQRVLQRLKLEKDNWLLAKSTKNETITKFLQLCIFPRCIFSAIDAVYCARFVELVHQQKTPNFSTLLCYDRVFSDIIYTVASCTENEASRYGRFLCCMLETVTRWHSDRATYEKECGNYPGFLTILRATGFDGGNKADQLDYENFRHVVHKWHYKLTKASVHCLETGEYTHIRNILIVLTKILPWYPKVLNLGQALERRVHKICQEEKEKRPDLYALAMGYSGQLKSRKSYMIPENEFHHKDPPPRNAVASVQNGPGGGPSSSSIGSASKSDESSTEETDKSRERSQCGVKAVNKASSAAPKGNSSNGNSSSNSSKAVKENDKEKGKEKEKEKKEKTPATTPEARVLGKDGKEKPKEERPNKDEKARETKERTPKSDKEKEKFKKEEKAKDEKFKTTVPNVESKSTQEKEREKEPSRERDIAKEMKSKENVKGGEKTPVSGSLKSPVPRSDVAEPEREQKRRKIDTHPSPSHSSTVKDSLIELKESSAKLYINHTPPPLSKSKEREMDKKDLDKSRERSREREKKDEKDRKERKRVCNFLKNSLESHYIMYGSVFVAFSF</sequence>
<dbReference type="PANTHER" id="PTHR21597:SF0">
    <property type="entry name" value="THO COMPLEX SUBUNIT 2"/>
    <property type="match status" value="1"/>
</dbReference>
<feature type="compositionally biased region" description="Basic and acidic residues" evidence="8">
    <location>
        <begin position="1319"/>
        <end position="1349"/>
    </location>
</feature>
<feature type="region of interest" description="Disordered" evidence="8">
    <location>
        <begin position="1150"/>
        <end position="1450"/>
    </location>
</feature>
<feature type="compositionally biased region" description="Low complexity" evidence="8">
    <location>
        <begin position="1208"/>
        <end position="1230"/>
    </location>
</feature>
<name>A0A8C0MN67_CANLF</name>
<evidence type="ECO:0000259" key="11">
    <source>
        <dbReference type="Pfam" id="PF16134"/>
    </source>
</evidence>
<dbReference type="GO" id="GO:0006397">
    <property type="term" value="P:mRNA processing"/>
    <property type="evidence" value="ECO:0007669"/>
    <property type="project" value="InterPro"/>
</dbReference>
<gene>
    <name evidence="12" type="primary">THOC2</name>
</gene>
<reference evidence="12" key="1">
    <citation type="submission" date="2019-03" db="EMBL/GenBank/DDBJ databases">
        <authorList>
            <person name="Warren W.C."/>
            <person name="Johnson G.S."/>
        </authorList>
    </citation>
    <scope>NUCLEOTIDE SEQUENCE [LARGE SCALE GENOMIC DNA]</scope>
    <source>
        <strain evidence="12">Basenji</strain>
    </source>
</reference>
<dbReference type="Ensembl" id="ENSCAFT00030016358.1">
    <property type="protein sequence ID" value="ENSCAFP00030014293.1"/>
    <property type="gene ID" value="ENSCAFG00030007212.1"/>
</dbReference>
<evidence type="ECO:0000259" key="9">
    <source>
        <dbReference type="Pfam" id="PF11262"/>
    </source>
</evidence>
<feature type="coiled-coil region" evidence="7">
    <location>
        <begin position="862"/>
        <end position="925"/>
    </location>
</feature>
<evidence type="ECO:0000256" key="5">
    <source>
        <dbReference type="ARBA" id="ARBA00023242"/>
    </source>
</evidence>
<dbReference type="InterPro" id="IPR021726">
    <property type="entry name" value="THO_THOC2_N"/>
</dbReference>
<evidence type="ECO:0000259" key="10">
    <source>
        <dbReference type="Pfam" id="PF11732"/>
    </source>
</evidence>